<keyword evidence="2" id="KW-1185">Reference proteome</keyword>
<comment type="caution">
    <text evidence="1">The sequence shown here is derived from an EMBL/GenBank/DDBJ whole genome shotgun (WGS) entry which is preliminary data.</text>
</comment>
<organism evidence="1 2">
    <name type="scientific">Melastoma candidum</name>
    <dbReference type="NCBI Taxonomy" id="119954"/>
    <lineage>
        <taxon>Eukaryota</taxon>
        <taxon>Viridiplantae</taxon>
        <taxon>Streptophyta</taxon>
        <taxon>Embryophyta</taxon>
        <taxon>Tracheophyta</taxon>
        <taxon>Spermatophyta</taxon>
        <taxon>Magnoliopsida</taxon>
        <taxon>eudicotyledons</taxon>
        <taxon>Gunneridae</taxon>
        <taxon>Pentapetalae</taxon>
        <taxon>rosids</taxon>
        <taxon>malvids</taxon>
        <taxon>Myrtales</taxon>
        <taxon>Melastomataceae</taxon>
        <taxon>Melastomatoideae</taxon>
        <taxon>Melastomateae</taxon>
        <taxon>Melastoma</taxon>
    </lineage>
</organism>
<protein>
    <submittedName>
        <fullName evidence="1">Uncharacterized protein</fullName>
    </submittedName>
</protein>
<reference evidence="2" key="1">
    <citation type="journal article" date="2023" name="Front. Plant Sci.">
        <title>Chromosomal-level genome assembly of Melastoma candidum provides insights into trichome evolution.</title>
        <authorList>
            <person name="Zhong Y."/>
            <person name="Wu W."/>
            <person name="Sun C."/>
            <person name="Zou P."/>
            <person name="Liu Y."/>
            <person name="Dai S."/>
            <person name="Zhou R."/>
        </authorList>
    </citation>
    <scope>NUCLEOTIDE SEQUENCE [LARGE SCALE GENOMIC DNA]</scope>
</reference>
<sequence length="1162" mass="127379">MAAESSRRRCGCLSHLFDVSSSRNPGSIAVVHASGGVLLSAEFRRRLRSGGDCDSVEFFDGRARSSCPPLYDGDVAFTYSDLSSAVARLAPRIRCVLDGGDDPGLTKSSADQNEVLQAHLPKFSFVPSSRDGTVAGDSYVPKVIGILVPPSAEYIVSVLSILRCGEAFLAIDPSWPKERILSVVHSSGVELIISYNSQFVRSESDIFDWLLNSVICPVLVFSMDDSKTTNGISESPEPAMLYPCQRSKSRLFCYVMYTSGSTGKPKGVCGTERGLVNRYTWMQEFYPLVGPEILLFKTSVCFVDHLQEFLGAILSSCTLIVPPSHELKRNPLSVVDFMEAYHISRLTAVPSLMRVIMSTLQNQSYRRIPNSLQLIVLSGESFSLSLWKMLSSTLPNTSFLNLYGSTEVSGDCTYFDCKRLGVLLETDSITSVPIGLPIANCDVVLVNEDEGDHGEIFVGGICISAGCISEISSVSSDFVELSKTSHIISSYHEQNGKLFNRTGDFARQLRSGDLVYLGRKDRIVKINGHRIALEEVENALRSHRNVVDAAVIVQKVSDSIAPPKAFVIVKDRRSNDLVRSIRDWLLEKLPIAMIPIHIFCVDSFPLTCTGKVDYESLSASLPELSSYAGDNLLQAIKKAFCDVLLVEEVSEEDDFFGFGGNSVAAAHAAHSLGINMKLLYDFPTPLKLWTALSEKSESANRCLDQGSSSVTKVENFYSSRYSWPELEKNHLVIDIDDNIGRESSSKRLKVTSQLYLKGGYSWISVPLQLSCSFTRCNRIMYRDKCGFSEIIFERASTTSMMHRVWKVPMQSCVDASPLVVIWNSEIYVFIGSHSHMFLCIDAKSGFVQWETKLDGRIECSAAITGDFSQVVVGCYDGNIYFLDIATGKICWSFQTGGEVKTQPIVDSERQLTWCGSHDHNLYALDYRSHQCVYNISCGGSIFGSPAIDEEHCILYVGSTVGRITAISIRALPFSLLWLHELEVPIFGSLAVSSSGMVICCLVDGSVVGLDRFGSILWRRSTGGPVFAGASFASSVPSQVLICSRSGSILSLEPETGQIWWECNVGIPVIASAYVDEHLLLPSEKLVCICTCSGSIVVLGVGEDSMSRDNGQNKCTVREVARMDLEGEVFSSPVMVGGVIFVGCRDDFVHCVALGTNLADVSN</sequence>
<evidence type="ECO:0000313" key="1">
    <source>
        <dbReference type="EMBL" id="KAI4302884.1"/>
    </source>
</evidence>
<accession>A0ACB9KZC2</accession>
<proteinExistence type="predicted"/>
<evidence type="ECO:0000313" key="2">
    <source>
        <dbReference type="Proteomes" id="UP001057402"/>
    </source>
</evidence>
<dbReference type="EMBL" id="CM042891">
    <property type="protein sequence ID" value="KAI4302884.1"/>
    <property type="molecule type" value="Genomic_DNA"/>
</dbReference>
<name>A0ACB9KZC2_9MYRT</name>
<gene>
    <name evidence="1" type="ORF">MLD38_038582</name>
</gene>
<dbReference type="Proteomes" id="UP001057402">
    <property type="component" value="Chromosome 12"/>
</dbReference>